<name>D2U9P2_XANAP</name>
<protein>
    <recommendedName>
        <fullName evidence="4">Secreted protein</fullName>
    </recommendedName>
</protein>
<sequence length="126" mass="13680">MKCLPLLCVVLAVWVTTLGVVYAAPAPGAALEGKVTRAPDTLKPSDVMAMQQRLLDWAQLQRYRADTPPWQRRPWGRGEWCSMATPSPMHGGAGKGHTFSPVNPATSTGVSPGRPPHKCWCTCVRT</sequence>
<dbReference type="KEGG" id="xal:XALC_2515"/>
<gene>
    <name evidence="2" type="ordered locus">XALc_2515</name>
</gene>
<dbReference type="EMBL" id="FP565176">
    <property type="protein sequence ID" value="CBA16994.1"/>
    <property type="molecule type" value="Genomic_DNA"/>
</dbReference>
<keyword evidence="1" id="KW-0732">Signal</keyword>
<feature type="chain" id="PRO_5003037956" description="Secreted protein" evidence="1">
    <location>
        <begin position="24"/>
        <end position="126"/>
    </location>
</feature>
<accession>D2U9P2</accession>
<feature type="signal peptide" evidence="1">
    <location>
        <begin position="1"/>
        <end position="23"/>
    </location>
</feature>
<reference evidence="2 3" key="1">
    <citation type="journal article" date="2009" name="BMC Genomics">
        <title>The complete genome sequence of Xanthomonas albilineans provides new insights into the reductive genome evolution of the xylem-limited Xanthomonadaceae.</title>
        <authorList>
            <person name="Pieretti I."/>
            <person name="Royer M."/>
            <person name="Barbe V."/>
            <person name="Carrere S."/>
            <person name="Koebnik R."/>
            <person name="Cociancich S."/>
            <person name="Couloux A."/>
            <person name="Darrasse A."/>
            <person name="Gouzy J."/>
            <person name="Jacques M.A."/>
            <person name="Lauber E."/>
            <person name="Manceau C."/>
            <person name="Mangenot S."/>
            <person name="Poussier S."/>
            <person name="Segurens B."/>
            <person name="Szurek B."/>
            <person name="Verdier V."/>
            <person name="Arlat M."/>
            <person name="Rott P."/>
        </authorList>
    </citation>
    <scope>NUCLEOTIDE SEQUENCE [LARGE SCALE GENOMIC DNA]</scope>
    <source>
        <strain evidence="3">GPE PC73 / CFBP 7063</strain>
    </source>
</reference>
<evidence type="ECO:0000313" key="2">
    <source>
        <dbReference type="EMBL" id="CBA16994.1"/>
    </source>
</evidence>
<dbReference type="Proteomes" id="UP000001890">
    <property type="component" value="Chromosome"/>
</dbReference>
<evidence type="ECO:0000256" key="1">
    <source>
        <dbReference type="SAM" id="SignalP"/>
    </source>
</evidence>
<dbReference type="AlphaFoldDB" id="D2U9P2"/>
<keyword evidence="3" id="KW-1185">Reference proteome</keyword>
<organism evidence="2 3">
    <name type="scientific">Xanthomonas albilineans (strain GPE PC73 / CFBP 7063)</name>
    <dbReference type="NCBI Taxonomy" id="380358"/>
    <lineage>
        <taxon>Bacteria</taxon>
        <taxon>Pseudomonadati</taxon>
        <taxon>Pseudomonadota</taxon>
        <taxon>Gammaproteobacteria</taxon>
        <taxon>Lysobacterales</taxon>
        <taxon>Lysobacteraceae</taxon>
        <taxon>Xanthomonas</taxon>
    </lineage>
</organism>
<evidence type="ECO:0000313" key="3">
    <source>
        <dbReference type="Proteomes" id="UP000001890"/>
    </source>
</evidence>
<dbReference type="STRING" id="380358.XALC_2515"/>
<proteinExistence type="predicted"/>
<evidence type="ECO:0008006" key="4">
    <source>
        <dbReference type="Google" id="ProtNLM"/>
    </source>
</evidence>